<comment type="similarity">
    <text evidence="2">Belongs to the MotA family.</text>
</comment>
<gene>
    <name evidence="16" type="primary">motA</name>
    <name evidence="16" type="ORF">HH213_19750</name>
</gene>
<dbReference type="Pfam" id="PF20560">
    <property type="entry name" value="MotA_N"/>
    <property type="match status" value="1"/>
</dbReference>
<dbReference type="Proteomes" id="UP000503117">
    <property type="component" value="Chromosome"/>
</dbReference>
<evidence type="ECO:0000256" key="4">
    <source>
        <dbReference type="ARBA" id="ARBA00022475"/>
    </source>
</evidence>
<keyword evidence="4" id="KW-1003">Cell membrane</keyword>
<evidence type="ECO:0000256" key="10">
    <source>
        <dbReference type="ARBA" id="ARBA00022989"/>
    </source>
</evidence>
<evidence type="ECO:0000259" key="15">
    <source>
        <dbReference type="Pfam" id="PF20560"/>
    </source>
</evidence>
<feature type="transmembrane region" description="Helical" evidence="13">
    <location>
        <begin position="29"/>
        <end position="47"/>
    </location>
</feature>
<keyword evidence="11" id="KW-0406">Ion transport</keyword>
<evidence type="ECO:0000256" key="11">
    <source>
        <dbReference type="ARBA" id="ARBA00023065"/>
    </source>
</evidence>
<keyword evidence="16" id="KW-0969">Cilium</keyword>
<keyword evidence="16" id="KW-0282">Flagellum</keyword>
<evidence type="ECO:0000313" key="17">
    <source>
        <dbReference type="Proteomes" id="UP000503117"/>
    </source>
</evidence>
<feature type="transmembrane region" description="Helical" evidence="13">
    <location>
        <begin position="201"/>
        <end position="227"/>
    </location>
</feature>
<evidence type="ECO:0000259" key="14">
    <source>
        <dbReference type="Pfam" id="PF01618"/>
    </source>
</evidence>
<dbReference type="Pfam" id="PF01618">
    <property type="entry name" value="MotA_ExbB"/>
    <property type="match status" value="1"/>
</dbReference>
<evidence type="ECO:0000313" key="16">
    <source>
        <dbReference type="EMBL" id="QJD92133.1"/>
    </source>
</evidence>
<name>A0ABX6MDF2_9BURK</name>
<keyword evidence="12 13" id="KW-0472">Membrane</keyword>
<organism evidence="16 17">
    <name type="scientific">Duganella dendranthematis</name>
    <dbReference type="NCBI Taxonomy" id="2728021"/>
    <lineage>
        <taxon>Bacteria</taxon>
        <taxon>Pseudomonadati</taxon>
        <taxon>Pseudomonadota</taxon>
        <taxon>Betaproteobacteria</taxon>
        <taxon>Burkholderiales</taxon>
        <taxon>Oxalobacteraceae</taxon>
        <taxon>Telluria group</taxon>
        <taxon>Duganella</taxon>
    </lineage>
</organism>
<evidence type="ECO:0000256" key="8">
    <source>
        <dbReference type="ARBA" id="ARBA00022779"/>
    </source>
</evidence>
<feature type="transmembrane region" description="Helical" evidence="13">
    <location>
        <begin position="171"/>
        <end position="189"/>
    </location>
</feature>
<evidence type="ECO:0000256" key="2">
    <source>
        <dbReference type="ARBA" id="ARBA00008038"/>
    </source>
</evidence>
<evidence type="ECO:0000256" key="1">
    <source>
        <dbReference type="ARBA" id="ARBA00004429"/>
    </source>
</evidence>
<dbReference type="PANTHER" id="PTHR30433:SF4">
    <property type="entry name" value="MOTILITY PROTEIN A"/>
    <property type="match status" value="1"/>
</dbReference>
<dbReference type="PANTHER" id="PTHR30433">
    <property type="entry name" value="CHEMOTAXIS PROTEIN MOTA"/>
    <property type="match status" value="1"/>
</dbReference>
<proteinExistence type="inferred from homology"/>
<evidence type="ECO:0000256" key="7">
    <source>
        <dbReference type="ARBA" id="ARBA00022692"/>
    </source>
</evidence>
<keyword evidence="7 13" id="KW-0812">Transmembrane</keyword>
<dbReference type="InterPro" id="IPR046786">
    <property type="entry name" value="MotA_N"/>
</dbReference>
<dbReference type="InterPro" id="IPR047055">
    <property type="entry name" value="MotA-like"/>
</dbReference>
<dbReference type="InterPro" id="IPR002898">
    <property type="entry name" value="MotA_ExbB_proton_chnl"/>
</dbReference>
<evidence type="ECO:0000256" key="5">
    <source>
        <dbReference type="ARBA" id="ARBA00022500"/>
    </source>
</evidence>
<feature type="domain" description="Motility protein A N-terminal" evidence="15">
    <location>
        <begin position="5"/>
        <end position="93"/>
    </location>
</feature>
<dbReference type="InterPro" id="IPR000540">
    <property type="entry name" value="Flag_MotA_CS"/>
</dbReference>
<evidence type="ECO:0000256" key="3">
    <source>
        <dbReference type="ARBA" id="ARBA00022448"/>
    </source>
</evidence>
<evidence type="ECO:0000256" key="6">
    <source>
        <dbReference type="ARBA" id="ARBA00022519"/>
    </source>
</evidence>
<keyword evidence="3" id="KW-0813">Transport</keyword>
<keyword evidence="9" id="KW-0375">Hydrogen ion transport</keyword>
<protein>
    <submittedName>
        <fullName evidence="16">Flagellar motor stator protein MotA</fullName>
    </submittedName>
</protein>
<accession>A0ABX6MDF2</accession>
<comment type="subcellular location">
    <subcellularLocation>
        <location evidence="1">Cell inner membrane</location>
        <topology evidence="1">Multi-pass membrane protein</topology>
    </subcellularLocation>
</comment>
<dbReference type="EMBL" id="CP051684">
    <property type="protein sequence ID" value="QJD92133.1"/>
    <property type="molecule type" value="Genomic_DNA"/>
</dbReference>
<keyword evidence="8" id="KW-0283">Flagellar rotation</keyword>
<sequence length="286" mass="30760">MAVLLGIAIVLAGIFGGFVLEGGHLGPLYQPYELLMIAGGALGAFVISNDGKAMRATVAAIPTLFQGPKQTNALYLDLLSLLYDILGKIRKEGLMSVESDIDKPEQSPLFAKFPSILADHHLTEFITDYLRLMVSGNMDPFQIENLMDNEIEVHHQDGEIPIHAITRLADGLPAFGIVAAVMGVVHTMGSVGMPPAELGNLIAAALVGTFLGILLAYGVFGPIASLLERKLQESTKIYQCVKVTLIASLNGYAPTLAVEFGRKVISAVQRPSFGDMESHFKQQKTR</sequence>
<evidence type="ECO:0000256" key="12">
    <source>
        <dbReference type="ARBA" id="ARBA00023136"/>
    </source>
</evidence>
<evidence type="ECO:0000256" key="9">
    <source>
        <dbReference type="ARBA" id="ARBA00022781"/>
    </source>
</evidence>
<reference evidence="16 17" key="1">
    <citation type="submission" date="2020-04" db="EMBL/GenBank/DDBJ databases">
        <title>Genome sequencing of novel species.</title>
        <authorList>
            <person name="Heo J."/>
            <person name="Kim S.-J."/>
            <person name="Kim J.-S."/>
            <person name="Hong S.-B."/>
            <person name="Kwon S.-W."/>
        </authorList>
    </citation>
    <scope>NUCLEOTIDE SEQUENCE [LARGE SCALE GENOMIC DNA]</scope>
    <source>
        <strain evidence="16 17">AF9R3</strain>
    </source>
</reference>
<keyword evidence="16" id="KW-0966">Cell projection</keyword>
<keyword evidence="6" id="KW-0997">Cell inner membrane</keyword>
<evidence type="ECO:0000256" key="13">
    <source>
        <dbReference type="SAM" id="Phobius"/>
    </source>
</evidence>
<dbReference type="PROSITE" id="PS01307">
    <property type="entry name" value="MOTA"/>
    <property type="match status" value="1"/>
</dbReference>
<dbReference type="RefSeq" id="WP_110846725.1">
    <property type="nucleotide sequence ID" value="NZ_CP051684.1"/>
</dbReference>
<feature type="domain" description="MotA/TolQ/ExbB proton channel" evidence="14">
    <location>
        <begin position="121"/>
        <end position="238"/>
    </location>
</feature>
<keyword evidence="5" id="KW-0145">Chemotaxis</keyword>
<dbReference type="InterPro" id="IPR022522">
    <property type="entry name" value="Flagellar_motor_stator_MotA"/>
</dbReference>
<keyword evidence="17" id="KW-1185">Reference proteome</keyword>
<keyword evidence="10 13" id="KW-1133">Transmembrane helix</keyword>
<dbReference type="NCBIfam" id="TIGR03818">
    <property type="entry name" value="MotA1"/>
    <property type="match status" value="1"/>
</dbReference>